<protein>
    <submittedName>
        <fullName evidence="2">Uncharacterized protein</fullName>
    </submittedName>
</protein>
<dbReference type="EMBL" id="CADCXU010024254">
    <property type="protein sequence ID" value="CAB0011711.1"/>
    <property type="molecule type" value="Genomic_DNA"/>
</dbReference>
<organism evidence="2 3">
    <name type="scientific">Nesidiocoris tenuis</name>
    <dbReference type="NCBI Taxonomy" id="355587"/>
    <lineage>
        <taxon>Eukaryota</taxon>
        <taxon>Metazoa</taxon>
        <taxon>Ecdysozoa</taxon>
        <taxon>Arthropoda</taxon>
        <taxon>Hexapoda</taxon>
        <taxon>Insecta</taxon>
        <taxon>Pterygota</taxon>
        <taxon>Neoptera</taxon>
        <taxon>Paraneoptera</taxon>
        <taxon>Hemiptera</taxon>
        <taxon>Heteroptera</taxon>
        <taxon>Panheteroptera</taxon>
        <taxon>Cimicomorpha</taxon>
        <taxon>Miridae</taxon>
        <taxon>Dicyphina</taxon>
        <taxon>Nesidiocoris</taxon>
    </lineage>
</organism>
<feature type="region of interest" description="Disordered" evidence="1">
    <location>
        <begin position="59"/>
        <end position="157"/>
    </location>
</feature>
<reference evidence="2 3" key="1">
    <citation type="submission" date="2020-02" db="EMBL/GenBank/DDBJ databases">
        <authorList>
            <person name="Ferguson B K."/>
        </authorList>
    </citation>
    <scope>NUCLEOTIDE SEQUENCE [LARGE SCALE GENOMIC DNA]</scope>
</reference>
<dbReference type="Proteomes" id="UP000479000">
    <property type="component" value="Unassembled WGS sequence"/>
</dbReference>
<evidence type="ECO:0000256" key="1">
    <source>
        <dbReference type="SAM" id="MobiDB-lite"/>
    </source>
</evidence>
<feature type="region of interest" description="Disordered" evidence="1">
    <location>
        <begin position="1"/>
        <end position="43"/>
    </location>
</feature>
<name>A0A6H5H8D0_9HEMI</name>
<proteinExistence type="predicted"/>
<dbReference type="AlphaFoldDB" id="A0A6H5H8D0"/>
<gene>
    <name evidence="2" type="ORF">NTEN_LOCUS16615</name>
</gene>
<sequence length="327" mass="36736">MRSNVPVLACKDESPASGTYLRVNSRKRAAHRSGGACARPRPGLPPAFQNCTTFSFSLAAAARPPPPPPHNDYGRPVLARGSTGHGVPEASRFRGVHRGQEPPAGGRLPPDGGQAVQSDDDDDDDAASASAAPPRQLPPRRLRDGRPRHEHDVGPGGLVGVVVRPVVDERDNPLSLLQAHGGHDRRLLYRLPHRFRRRPRRQHFRHHGRLPVAQDAQRHQFLHRQSRRCRHSRRRFLSAGHTDGQHLCSGVLPKKFVEFYRKNAILIFFQMATKQPRLYFTEFKIVRDSSDRSRHIDENFNRAKDINVFQLTNSFQLLSLSANPTCT</sequence>
<keyword evidence="3" id="KW-1185">Reference proteome</keyword>
<evidence type="ECO:0000313" key="3">
    <source>
        <dbReference type="Proteomes" id="UP000479000"/>
    </source>
</evidence>
<feature type="compositionally biased region" description="Basic and acidic residues" evidence="1">
    <location>
        <begin position="141"/>
        <end position="153"/>
    </location>
</feature>
<evidence type="ECO:0000313" key="2">
    <source>
        <dbReference type="EMBL" id="CAB0011711.1"/>
    </source>
</evidence>
<accession>A0A6H5H8D0</accession>